<dbReference type="EMBL" id="CP024723">
    <property type="protein sequence ID" value="ATV26010.1"/>
    <property type="molecule type" value="Genomic_DNA"/>
</dbReference>
<dbReference type="Proteomes" id="UP000229630">
    <property type="component" value="Chromosome 1"/>
</dbReference>
<dbReference type="RefSeq" id="WP_100019060.1">
    <property type="nucleotide sequence ID" value="NZ_CP024723.1"/>
</dbReference>
<gene>
    <name evidence="1" type="ORF">CTM62_04270</name>
</gene>
<protein>
    <recommendedName>
        <fullName evidence="3">Lipoprotein</fullName>
    </recommendedName>
</protein>
<sequence length="323" mass="38390">MIKTIVLIIALNISLTGCKGQNHKKLNSNLEKVYMNKNNNGKELLIKHSFKFPDKTLFCNRLKEVFGYDVEMRKGIEVDTISAISLNDESNFISLEIFIKDKYVGLTLVDKEDMDKTKYKECLYSFNNYIFHENKNAFAGLIPYGDYITALVQFFGYWDMNIKKNIINDMINKRSDEHFPEMFFSTFFGRKGINSAWKLRRYVLDAYLDALPTTYKYGPNELIMSKAYWVEEPFDTYVHKYLFEEPYKSMYGGNLEEDVAYMIEKIYTKAELCDYIEMNTMGTIGNIYDKYPYLLEHYKKKKFYGYEKLKIYTDLYEEMKEYD</sequence>
<organism evidence="1 2">
    <name type="scientific">Prevotella intermedia</name>
    <dbReference type="NCBI Taxonomy" id="28131"/>
    <lineage>
        <taxon>Bacteria</taxon>
        <taxon>Pseudomonadati</taxon>
        <taxon>Bacteroidota</taxon>
        <taxon>Bacteroidia</taxon>
        <taxon>Bacteroidales</taxon>
        <taxon>Prevotellaceae</taxon>
        <taxon>Prevotella</taxon>
    </lineage>
</organism>
<evidence type="ECO:0000313" key="2">
    <source>
        <dbReference type="Proteomes" id="UP000229630"/>
    </source>
</evidence>
<proteinExistence type="predicted"/>
<accession>A0A2D3L6D0</accession>
<evidence type="ECO:0008006" key="3">
    <source>
        <dbReference type="Google" id="ProtNLM"/>
    </source>
</evidence>
<name>A0A2D3L6D0_PREIN</name>
<dbReference type="AlphaFoldDB" id="A0A2D3L6D0"/>
<reference evidence="1 2" key="1">
    <citation type="submission" date="2017-11" db="EMBL/GenBank/DDBJ databases">
        <title>Genome sequencing of Prevotella intermedia KCOM 2837.</title>
        <authorList>
            <person name="Kook J.-K."/>
            <person name="Park S.-N."/>
            <person name="Lim Y.K."/>
        </authorList>
    </citation>
    <scope>NUCLEOTIDE SEQUENCE [LARGE SCALE GENOMIC DNA]</scope>
    <source>
        <strain evidence="1 2">KCOM 2837</strain>
    </source>
</reference>
<dbReference type="PROSITE" id="PS51257">
    <property type="entry name" value="PROKAR_LIPOPROTEIN"/>
    <property type="match status" value="1"/>
</dbReference>
<evidence type="ECO:0000313" key="1">
    <source>
        <dbReference type="EMBL" id="ATV26010.1"/>
    </source>
</evidence>